<dbReference type="Gene3D" id="1.10.630.10">
    <property type="entry name" value="Cytochrome P450"/>
    <property type="match status" value="1"/>
</dbReference>
<evidence type="ECO:0000256" key="7">
    <source>
        <dbReference type="ARBA" id="ARBA00023033"/>
    </source>
</evidence>
<evidence type="ECO:0000256" key="6">
    <source>
        <dbReference type="ARBA" id="ARBA00023004"/>
    </source>
</evidence>
<dbReference type="InterPro" id="IPR001128">
    <property type="entry name" value="Cyt_P450"/>
</dbReference>
<protein>
    <recommendedName>
        <fullName evidence="12">Cytochrome P450 12a5, mitochondrial</fullName>
    </recommendedName>
</protein>
<feature type="binding site" description="axial binding residue" evidence="8">
    <location>
        <position position="540"/>
    </location>
    <ligand>
        <name>heme</name>
        <dbReference type="ChEBI" id="CHEBI:30413"/>
    </ligand>
    <ligandPart>
        <name>Fe</name>
        <dbReference type="ChEBI" id="CHEBI:18248"/>
    </ligandPart>
</feature>
<dbReference type="InterPro" id="IPR017972">
    <property type="entry name" value="Cyt_P450_CS"/>
</dbReference>
<evidence type="ECO:0000256" key="4">
    <source>
        <dbReference type="ARBA" id="ARBA00022723"/>
    </source>
</evidence>
<dbReference type="GO" id="GO:0020037">
    <property type="term" value="F:heme binding"/>
    <property type="evidence" value="ECO:0007669"/>
    <property type="project" value="InterPro"/>
</dbReference>
<keyword evidence="6 8" id="KW-0408">Iron</keyword>
<dbReference type="Pfam" id="PF00067">
    <property type="entry name" value="p450"/>
    <property type="match status" value="1"/>
</dbReference>
<keyword evidence="5 9" id="KW-0560">Oxidoreductase</keyword>
<dbReference type="PANTHER" id="PTHR24279:SF120">
    <property type="entry name" value="CYTOCHROME P450"/>
    <property type="match status" value="1"/>
</dbReference>
<keyword evidence="7 9" id="KW-0503">Monooxygenase</keyword>
<comment type="similarity">
    <text evidence="2 9">Belongs to the cytochrome P450 family.</text>
</comment>
<dbReference type="GO" id="GO:0005506">
    <property type="term" value="F:iron ion binding"/>
    <property type="evidence" value="ECO:0007669"/>
    <property type="project" value="InterPro"/>
</dbReference>
<dbReference type="CDD" id="cd11054">
    <property type="entry name" value="CYP24A1-like"/>
    <property type="match status" value="1"/>
</dbReference>
<organism evidence="10 11">
    <name type="scientific">Tetragonisca angustula</name>
    <dbReference type="NCBI Taxonomy" id="166442"/>
    <lineage>
        <taxon>Eukaryota</taxon>
        <taxon>Metazoa</taxon>
        <taxon>Ecdysozoa</taxon>
        <taxon>Arthropoda</taxon>
        <taxon>Hexapoda</taxon>
        <taxon>Insecta</taxon>
        <taxon>Pterygota</taxon>
        <taxon>Neoptera</taxon>
        <taxon>Endopterygota</taxon>
        <taxon>Hymenoptera</taxon>
        <taxon>Apocrita</taxon>
        <taxon>Aculeata</taxon>
        <taxon>Apoidea</taxon>
        <taxon>Anthophila</taxon>
        <taxon>Apidae</taxon>
        <taxon>Tetragonisca</taxon>
    </lineage>
</organism>
<reference evidence="10 11" key="1">
    <citation type="submission" date="2024-05" db="EMBL/GenBank/DDBJ databases">
        <title>The nuclear and mitochondrial genome assemblies of Tetragonisca angustula (Apidae: Meliponini), a tiny yet remarkable pollinator in the Neotropics.</title>
        <authorList>
            <person name="Ferrari R."/>
            <person name="Ricardo P.C."/>
            <person name="Dias F.C."/>
            <person name="Araujo N.S."/>
            <person name="Soares D.O."/>
            <person name="Zhou Q.-S."/>
            <person name="Zhu C.-D."/>
            <person name="Coutinho L."/>
            <person name="Airas M.C."/>
            <person name="Batista T.M."/>
        </authorList>
    </citation>
    <scope>NUCLEOTIDE SEQUENCE [LARGE SCALE GENOMIC DNA]</scope>
    <source>
        <strain evidence="10">ASF017062</strain>
        <tissue evidence="10">Abdomen</tissue>
    </source>
</reference>
<evidence type="ECO:0000313" key="11">
    <source>
        <dbReference type="Proteomes" id="UP001432146"/>
    </source>
</evidence>
<keyword evidence="11" id="KW-1185">Reference proteome</keyword>
<keyword evidence="3 8" id="KW-0349">Heme</keyword>
<dbReference type="InterPro" id="IPR036396">
    <property type="entry name" value="Cyt_P450_sf"/>
</dbReference>
<comment type="cofactor">
    <cofactor evidence="1 8">
        <name>heme</name>
        <dbReference type="ChEBI" id="CHEBI:30413"/>
    </cofactor>
</comment>
<dbReference type="GO" id="GO:0016705">
    <property type="term" value="F:oxidoreductase activity, acting on paired donors, with incorporation or reduction of molecular oxygen"/>
    <property type="evidence" value="ECO:0007669"/>
    <property type="project" value="InterPro"/>
</dbReference>
<evidence type="ECO:0000256" key="2">
    <source>
        <dbReference type="ARBA" id="ARBA00010617"/>
    </source>
</evidence>
<sequence length="592" mass="67656">MQRLLPGLVSISRQYSAIKMSKPLGTSESQKCLNLDTSDILSASMAQSQAASLVNESLRADTIPLLDHTAGEVSTTTLEVSTSGVESQIVADRSPLPFEEIPGPAILKIWEKYWKYVPLFGTQVLSSLLINRFTQGRLTWNRNITPLKYLFNEYGCIVRINGPLAGDIVMIHRPEHIAEVFKQEGDMPVRSGIDILQHYRLNYRKYRLAGPFSVQGTEWIEVREKIEQLFNQIAPSFFGKIDAICDELIARIYKIRNRQNEVPACFHEDMIRWAMECFCDVTLNKRLGFLEPAGYNSSSEATRIINALVAAHKYLCRCETGFQVWRFFLTPFARKLFEACDVLDNVIGKYVRQAQGKLRVRKSQGEKSLTSDDSSPVLERFLVNEGIHPDDICTLLMDMIILGVQATANSEAFVLYHLAKNPRTQRKLYDEITSLLPNNDSPVTEKALRNMPYLKACLQETLRLHPAIPYITRLLPKTISLHGYTIPKGTFVIMANQITSQREENFEDPLKFRPERWLSSSVKGDTDFSYLPFGHGVRSCLGKNMAETEMMLVTAKLIRQFRVEYDYADIKDSFMMVNVPNKPLRFRFENRY</sequence>
<evidence type="ECO:0008006" key="12">
    <source>
        <dbReference type="Google" id="ProtNLM"/>
    </source>
</evidence>
<dbReference type="Proteomes" id="UP001432146">
    <property type="component" value="Unassembled WGS sequence"/>
</dbReference>
<evidence type="ECO:0000256" key="5">
    <source>
        <dbReference type="ARBA" id="ARBA00023002"/>
    </source>
</evidence>
<evidence type="ECO:0000256" key="9">
    <source>
        <dbReference type="RuleBase" id="RU000461"/>
    </source>
</evidence>
<keyword evidence="4 8" id="KW-0479">Metal-binding</keyword>
<dbReference type="EMBL" id="JAWNGG020000158">
    <property type="protein sequence ID" value="KAK9299031.1"/>
    <property type="molecule type" value="Genomic_DNA"/>
</dbReference>
<dbReference type="SUPFAM" id="SSF48264">
    <property type="entry name" value="Cytochrome P450"/>
    <property type="match status" value="1"/>
</dbReference>
<dbReference type="PANTHER" id="PTHR24279">
    <property type="entry name" value="CYTOCHROME P450"/>
    <property type="match status" value="1"/>
</dbReference>
<evidence type="ECO:0000256" key="1">
    <source>
        <dbReference type="ARBA" id="ARBA00001971"/>
    </source>
</evidence>
<proteinExistence type="inferred from homology"/>
<dbReference type="InterPro" id="IPR050479">
    <property type="entry name" value="CYP11_CYP27_families"/>
</dbReference>
<dbReference type="AlphaFoldDB" id="A0AAW0ZNB2"/>
<evidence type="ECO:0000256" key="8">
    <source>
        <dbReference type="PIRSR" id="PIRSR602401-1"/>
    </source>
</evidence>
<dbReference type="PRINTS" id="PR00385">
    <property type="entry name" value="P450"/>
</dbReference>
<accession>A0AAW0ZNB2</accession>
<comment type="caution">
    <text evidence="10">The sequence shown here is derived from an EMBL/GenBank/DDBJ whole genome shotgun (WGS) entry which is preliminary data.</text>
</comment>
<dbReference type="InterPro" id="IPR002401">
    <property type="entry name" value="Cyt_P450_E_grp-I"/>
</dbReference>
<evidence type="ECO:0000313" key="10">
    <source>
        <dbReference type="EMBL" id="KAK9299031.1"/>
    </source>
</evidence>
<name>A0AAW0ZNB2_9HYME</name>
<dbReference type="PROSITE" id="PS00086">
    <property type="entry name" value="CYTOCHROME_P450"/>
    <property type="match status" value="1"/>
</dbReference>
<evidence type="ECO:0000256" key="3">
    <source>
        <dbReference type="ARBA" id="ARBA00022617"/>
    </source>
</evidence>
<dbReference type="PRINTS" id="PR00463">
    <property type="entry name" value="EP450I"/>
</dbReference>
<dbReference type="GO" id="GO:0004497">
    <property type="term" value="F:monooxygenase activity"/>
    <property type="evidence" value="ECO:0007669"/>
    <property type="project" value="UniProtKB-KW"/>
</dbReference>
<gene>
    <name evidence="10" type="ORF">QLX08_007860</name>
</gene>